<accession>A0A481YZ74</accession>
<keyword evidence="1" id="KW-0677">Repeat</keyword>
<dbReference type="EMBL" id="MK500391">
    <property type="protein sequence ID" value="QBK88553.1"/>
    <property type="molecule type" value="Genomic_DNA"/>
</dbReference>
<dbReference type="PANTHER" id="PTHR23084:SF263">
    <property type="entry name" value="MORN REPEAT-CONTAINING PROTEIN 1"/>
    <property type="match status" value="1"/>
</dbReference>
<protein>
    <submittedName>
        <fullName evidence="2">MORN repeat protein</fullName>
    </submittedName>
</protein>
<dbReference type="Gene3D" id="2.20.110.10">
    <property type="entry name" value="Histone H3 K4-specific methyltransferase SET7/9 N-terminal domain"/>
    <property type="match status" value="2"/>
</dbReference>
<proteinExistence type="predicted"/>
<dbReference type="SMART" id="SM00698">
    <property type="entry name" value="MORN"/>
    <property type="match status" value="6"/>
</dbReference>
<organism evidence="2">
    <name type="scientific">Mimivirus LCMiAC01</name>
    <dbReference type="NCBI Taxonomy" id="2506608"/>
    <lineage>
        <taxon>Viruses</taxon>
        <taxon>Varidnaviria</taxon>
        <taxon>Bamfordvirae</taxon>
        <taxon>Nucleocytoviricota</taxon>
        <taxon>Megaviricetes</taxon>
        <taxon>Imitervirales</taxon>
        <taxon>Mimiviridae</taxon>
        <taxon>Klosneuvirinae</taxon>
    </lineage>
</organism>
<evidence type="ECO:0000313" key="2">
    <source>
        <dbReference type="EMBL" id="QBK88553.1"/>
    </source>
</evidence>
<dbReference type="Pfam" id="PF02493">
    <property type="entry name" value="MORN"/>
    <property type="match status" value="6"/>
</dbReference>
<name>A0A481YZ74_9VIRU</name>
<gene>
    <name evidence="2" type="ORF">LCMiAC01_02300</name>
</gene>
<dbReference type="PANTHER" id="PTHR23084">
    <property type="entry name" value="PHOSPHATIDYLINOSITOL-4-PHOSPHATE 5-KINASE RELATED"/>
    <property type="match status" value="1"/>
</dbReference>
<dbReference type="SUPFAM" id="SSF82185">
    <property type="entry name" value="Histone H3 K4-specific methyltransferase SET7/9 N-terminal domain"/>
    <property type="match status" value="2"/>
</dbReference>
<evidence type="ECO:0000256" key="1">
    <source>
        <dbReference type="ARBA" id="ARBA00022737"/>
    </source>
</evidence>
<dbReference type="InterPro" id="IPR003409">
    <property type="entry name" value="MORN"/>
</dbReference>
<reference evidence="2" key="1">
    <citation type="journal article" date="2019" name="MBio">
        <title>Virus Genomes from Deep Sea Sediments Expand the Ocean Megavirome and Support Independent Origins of Viral Gigantism.</title>
        <authorList>
            <person name="Backstrom D."/>
            <person name="Yutin N."/>
            <person name="Jorgensen S.L."/>
            <person name="Dharamshi J."/>
            <person name="Homa F."/>
            <person name="Zaremba-Niedwiedzka K."/>
            <person name="Spang A."/>
            <person name="Wolf Y.I."/>
            <person name="Koonin E.V."/>
            <person name="Ettema T.J."/>
        </authorList>
    </citation>
    <scope>NUCLEOTIDE SEQUENCE</scope>
</reference>
<sequence>MLLVLWYIINHLCNHFNFKKLRTSFKNTNIKLQRQILIKYIPSNQYTDFIKNNTPIRGHRAAAKAACKMHKRVIYKKYVHKGEFANGKRNDNGIYTGFMKNNKMHGYGVYNRYNGCLYEGEFVNGEQSGCGICTYPTGGTYKGYWKNDKVHGYGVYKLNDNHCYEGEFVNGNQHGYGIYTWPSGGVYKGYWKNDRMAGFSRYRRNDGVTYFGTWFNDNRVGCGTKICPPKIDKDSNWKMVAEKMYHEMWGKNGKLFTRTEIIKPIFRRDTCFVDCIIVCEDD</sequence>